<evidence type="ECO:0000256" key="2">
    <source>
        <dbReference type="SAM" id="SignalP"/>
    </source>
</evidence>
<accession>G3H430</accession>
<protein>
    <recommendedName>
        <fullName evidence="5">Secreted protein</fullName>
    </recommendedName>
</protein>
<feature type="signal peptide" evidence="2">
    <location>
        <begin position="1"/>
        <end position="27"/>
    </location>
</feature>
<dbReference type="AlphaFoldDB" id="G3H430"/>
<keyword evidence="2" id="KW-0732">Signal</keyword>
<evidence type="ECO:0008006" key="5">
    <source>
        <dbReference type="Google" id="ProtNLM"/>
    </source>
</evidence>
<evidence type="ECO:0000313" key="3">
    <source>
        <dbReference type="EMBL" id="EGV92422.1"/>
    </source>
</evidence>
<organism evidence="3 4">
    <name type="scientific">Cricetulus griseus</name>
    <name type="common">Chinese hamster</name>
    <name type="synonym">Cricetulus barabensis griseus</name>
    <dbReference type="NCBI Taxonomy" id="10029"/>
    <lineage>
        <taxon>Eukaryota</taxon>
        <taxon>Metazoa</taxon>
        <taxon>Chordata</taxon>
        <taxon>Craniata</taxon>
        <taxon>Vertebrata</taxon>
        <taxon>Euteleostomi</taxon>
        <taxon>Mammalia</taxon>
        <taxon>Eutheria</taxon>
        <taxon>Euarchontoglires</taxon>
        <taxon>Glires</taxon>
        <taxon>Rodentia</taxon>
        <taxon>Myomorpha</taxon>
        <taxon>Muroidea</taxon>
        <taxon>Cricetidae</taxon>
        <taxon>Cricetinae</taxon>
        <taxon>Cricetulus</taxon>
    </lineage>
</organism>
<dbReference type="InParanoid" id="G3H430"/>
<evidence type="ECO:0000256" key="1">
    <source>
        <dbReference type="SAM" id="MobiDB-lite"/>
    </source>
</evidence>
<gene>
    <name evidence="3" type="ORF">I79_005025</name>
</gene>
<feature type="region of interest" description="Disordered" evidence="1">
    <location>
        <begin position="79"/>
        <end position="107"/>
    </location>
</feature>
<reference evidence="4" key="1">
    <citation type="journal article" date="2011" name="Nat. Biotechnol.">
        <title>The genomic sequence of the Chinese hamster ovary (CHO)-K1 cell line.</title>
        <authorList>
            <person name="Xu X."/>
            <person name="Nagarajan H."/>
            <person name="Lewis N.E."/>
            <person name="Pan S."/>
            <person name="Cai Z."/>
            <person name="Liu X."/>
            <person name="Chen W."/>
            <person name="Xie M."/>
            <person name="Wang W."/>
            <person name="Hammond S."/>
            <person name="Andersen M.R."/>
            <person name="Neff N."/>
            <person name="Passarelli B."/>
            <person name="Koh W."/>
            <person name="Fan H.C."/>
            <person name="Wang J."/>
            <person name="Gui Y."/>
            <person name="Lee K.H."/>
            <person name="Betenbaugh M.J."/>
            <person name="Quake S.R."/>
            <person name="Famili I."/>
            <person name="Palsson B.O."/>
            <person name="Wang J."/>
        </authorList>
    </citation>
    <scope>NUCLEOTIDE SEQUENCE [LARGE SCALE GENOMIC DNA]</scope>
    <source>
        <strain evidence="4">CHO K1 cell line</strain>
    </source>
</reference>
<feature type="chain" id="PRO_5003443974" description="Secreted protein" evidence="2">
    <location>
        <begin position="28"/>
        <end position="107"/>
    </location>
</feature>
<dbReference type="EMBL" id="JH000136">
    <property type="protein sequence ID" value="EGV92422.1"/>
    <property type="molecule type" value="Genomic_DNA"/>
</dbReference>
<evidence type="ECO:0000313" key="4">
    <source>
        <dbReference type="Proteomes" id="UP000001075"/>
    </source>
</evidence>
<dbReference type="Proteomes" id="UP000001075">
    <property type="component" value="Unassembled WGS sequence"/>
</dbReference>
<sequence>MGHLTLSSCSLLSLSLWVISRLDGVNTRRGMMPCTRAASAQNLKRGLVPSLPSGGWPSLLPDPAGGRGEVVNANASEHEKHMERMGGMRPFSSQKVTTLRGGSGPLV</sequence>
<proteinExistence type="predicted"/>
<name>G3H430_CRIGR</name>